<dbReference type="OrthoDB" id="10253390at2759"/>
<dbReference type="AlphaFoldDB" id="A0A6A6BPH0"/>
<keyword evidence="4" id="KW-1185">Reference proteome</keyword>
<evidence type="ECO:0000313" key="4">
    <source>
        <dbReference type="Proteomes" id="UP000799438"/>
    </source>
</evidence>
<keyword evidence="2" id="KW-0472">Membrane</keyword>
<reference evidence="3" key="1">
    <citation type="journal article" date="2020" name="Stud. Mycol.">
        <title>101 Dothideomycetes genomes: a test case for predicting lifestyles and emergence of pathogens.</title>
        <authorList>
            <person name="Haridas S."/>
            <person name="Albert R."/>
            <person name="Binder M."/>
            <person name="Bloem J."/>
            <person name="Labutti K."/>
            <person name="Salamov A."/>
            <person name="Andreopoulos B."/>
            <person name="Baker S."/>
            <person name="Barry K."/>
            <person name="Bills G."/>
            <person name="Bluhm B."/>
            <person name="Cannon C."/>
            <person name="Castanera R."/>
            <person name="Culley D."/>
            <person name="Daum C."/>
            <person name="Ezra D."/>
            <person name="Gonzalez J."/>
            <person name="Henrissat B."/>
            <person name="Kuo A."/>
            <person name="Liang C."/>
            <person name="Lipzen A."/>
            <person name="Lutzoni F."/>
            <person name="Magnuson J."/>
            <person name="Mondo S."/>
            <person name="Nolan M."/>
            <person name="Ohm R."/>
            <person name="Pangilinan J."/>
            <person name="Park H.-J."/>
            <person name="Ramirez L."/>
            <person name="Alfaro M."/>
            <person name="Sun H."/>
            <person name="Tritt A."/>
            <person name="Yoshinaga Y."/>
            <person name="Zwiers L.-H."/>
            <person name="Turgeon B."/>
            <person name="Goodwin S."/>
            <person name="Spatafora J."/>
            <person name="Crous P."/>
            <person name="Grigoriev I."/>
        </authorList>
    </citation>
    <scope>NUCLEOTIDE SEQUENCE</scope>
    <source>
        <strain evidence="3">CBS 121167</strain>
    </source>
</reference>
<dbReference type="RefSeq" id="XP_033400846.1">
    <property type="nucleotide sequence ID" value="XM_033538765.1"/>
</dbReference>
<evidence type="ECO:0000313" key="3">
    <source>
        <dbReference type="EMBL" id="KAF2145134.1"/>
    </source>
</evidence>
<dbReference type="CDD" id="cd02440">
    <property type="entry name" value="AdoMet_MTases"/>
    <property type="match status" value="1"/>
</dbReference>
<dbReference type="GeneID" id="54296261"/>
<evidence type="ECO:0008006" key="5">
    <source>
        <dbReference type="Google" id="ProtNLM"/>
    </source>
</evidence>
<accession>A0A6A6BPH0</accession>
<dbReference type="PANTHER" id="PTHR47473:SF1">
    <property type="entry name" value="METHYLTRANSFERASE DOMAIN-CONTAINING PROTEIN"/>
    <property type="match status" value="1"/>
</dbReference>
<evidence type="ECO:0000256" key="1">
    <source>
        <dbReference type="SAM" id="MobiDB-lite"/>
    </source>
</evidence>
<gene>
    <name evidence="3" type="ORF">K452DRAFT_265788</name>
</gene>
<dbReference type="Gene3D" id="3.40.50.150">
    <property type="entry name" value="Vaccinia Virus protein VP39"/>
    <property type="match status" value="1"/>
</dbReference>
<dbReference type="EMBL" id="ML995478">
    <property type="protein sequence ID" value="KAF2145134.1"/>
    <property type="molecule type" value="Genomic_DNA"/>
</dbReference>
<dbReference type="Pfam" id="PF11899">
    <property type="entry name" value="DUF3419"/>
    <property type="match status" value="2"/>
</dbReference>
<evidence type="ECO:0000256" key="2">
    <source>
        <dbReference type="SAM" id="Phobius"/>
    </source>
</evidence>
<dbReference type="PANTHER" id="PTHR47473">
    <property type="entry name" value="BTA1P"/>
    <property type="match status" value="1"/>
</dbReference>
<feature type="transmembrane region" description="Helical" evidence="2">
    <location>
        <begin position="14"/>
        <end position="36"/>
    </location>
</feature>
<proteinExistence type="predicted"/>
<sequence>MAVLPGFNHSTDPVIQVGLCFLALSWFLAIVFFFALTDPSKSASKPPSTLQAYIRFIYGCFLKPHTGDGSGSQQDALESFYEAQASVYDATRAKLLRGRDDMLALAAAQLEYKVNAGVLAHKPIWVDVGGGTGWNIERMGDHVSVQDFFRSVYLVDLSPSLCQIARARFARLGWTNVKVVCQDARAFRLEDHEAVAPREKSIVQINDEEYDLAGQPTPLGAGLVTLSYSLSMIPDFYPVIDSISSLLCPDGIIGVVDFYVQSKVDFQSRNYVGGVFDRHCMWLSRVFWRTWFEIDRVNLEPARRDYLEYKFGTVLNVNARNSFLGMRIPYYVWIGCTKNSGSAEDKLASLDAAATESPILSALDLQSRHRGTLLRRDSGVELQHSKAYASAVGNLTASLPLPASWYQNHPWRLHYDELLAKHTQFNDEYIYAFTWEDSRADADILQITPDDVILAITSAGDNIVSFALEKPKRIHAVDLNPAQNHLLELKLAAFSALSYAELFQLFGHGTHPAFRALLLRRLSPHLSSPALQFWLRHGDAAFSPRSGGGGGLYRSTGGSRHALRLAALLVRALGLRREVRRLCGAETLAAQRDVWSKGWLRRVLLSRALVWAVVGSRGWLWRALGVPAAQRELIERDYRELCCAPSSSSSSSSSATSSEASSSTSDSAAAIHAYLAATLDPIARNSHLRDCNHYYALCLQGHYAPHNCPAYLAPKAHAALSPCSSLSHSTGSSPKGPSSVNGPSFVEGSSSSPLDILRLHTDTLAAVAAQLPPASLTIAVVMDSMDWFSDTNPVDQRAAKQQVAALHRALRPGGRVLLRSAGLRPWYLALFEKKGFRNERVGVRMPGGEGVLDRVNMYASVWVCVRL</sequence>
<dbReference type="Pfam" id="PF13489">
    <property type="entry name" value="Methyltransf_23"/>
    <property type="match status" value="1"/>
</dbReference>
<keyword evidence="2" id="KW-1133">Transmembrane helix</keyword>
<protein>
    <recommendedName>
        <fullName evidence="5">Methyltransferase domain-containing protein</fullName>
    </recommendedName>
</protein>
<dbReference type="SUPFAM" id="SSF53335">
    <property type="entry name" value="S-adenosyl-L-methionine-dependent methyltransferases"/>
    <property type="match status" value="2"/>
</dbReference>
<feature type="region of interest" description="Disordered" evidence="1">
    <location>
        <begin position="724"/>
        <end position="747"/>
    </location>
</feature>
<dbReference type="Proteomes" id="UP000799438">
    <property type="component" value="Unassembled WGS sequence"/>
</dbReference>
<name>A0A6A6BPH0_9PEZI</name>
<keyword evidence="2" id="KW-0812">Transmembrane</keyword>
<dbReference type="InterPro" id="IPR029063">
    <property type="entry name" value="SAM-dependent_MTases_sf"/>
</dbReference>
<dbReference type="InterPro" id="IPR021829">
    <property type="entry name" value="DUF3419"/>
</dbReference>
<organism evidence="3 4">
    <name type="scientific">Aplosporella prunicola CBS 121167</name>
    <dbReference type="NCBI Taxonomy" id="1176127"/>
    <lineage>
        <taxon>Eukaryota</taxon>
        <taxon>Fungi</taxon>
        <taxon>Dikarya</taxon>
        <taxon>Ascomycota</taxon>
        <taxon>Pezizomycotina</taxon>
        <taxon>Dothideomycetes</taxon>
        <taxon>Dothideomycetes incertae sedis</taxon>
        <taxon>Botryosphaeriales</taxon>
        <taxon>Aplosporellaceae</taxon>
        <taxon>Aplosporella</taxon>
    </lineage>
</organism>